<dbReference type="STRING" id="3818.A0A445DSH4"/>
<dbReference type="GO" id="GO:0005634">
    <property type="term" value="C:nucleus"/>
    <property type="evidence" value="ECO:0007669"/>
    <property type="project" value="TreeGrafter"/>
</dbReference>
<dbReference type="Proteomes" id="UP000289738">
    <property type="component" value="Chromosome A03"/>
</dbReference>
<comment type="caution">
    <text evidence="2">The sequence shown here is derived from an EMBL/GenBank/DDBJ whole genome shotgun (WGS) entry which is preliminary data.</text>
</comment>
<dbReference type="Gramene" id="arahy.Tifrunner.gnm2.ann2.Ah03g427600.1">
    <property type="protein sequence ID" value="arahy.Tifrunner.gnm2.ann2.Ah03g427600.1-CDS"/>
    <property type="gene ID" value="arahy.Tifrunner.gnm2.ann2.Ah03g427600"/>
</dbReference>
<feature type="compositionally biased region" description="Basic residues" evidence="1">
    <location>
        <begin position="30"/>
        <end position="40"/>
    </location>
</feature>
<gene>
    <name evidence="2" type="ORF">Ahy_A03g012018</name>
</gene>
<feature type="region of interest" description="Disordered" evidence="1">
    <location>
        <begin position="1"/>
        <end position="43"/>
    </location>
</feature>
<dbReference type="PANTHER" id="PTHR21677:SF4">
    <property type="entry name" value="TSL-KINASE INTERACTING-LIKE PROTEIN"/>
    <property type="match status" value="1"/>
</dbReference>
<dbReference type="GO" id="GO:0003682">
    <property type="term" value="F:chromatin binding"/>
    <property type="evidence" value="ECO:0007669"/>
    <property type="project" value="InterPro"/>
</dbReference>
<organism evidence="2 3">
    <name type="scientific">Arachis hypogaea</name>
    <name type="common">Peanut</name>
    <dbReference type="NCBI Taxonomy" id="3818"/>
    <lineage>
        <taxon>Eukaryota</taxon>
        <taxon>Viridiplantae</taxon>
        <taxon>Streptophyta</taxon>
        <taxon>Embryophyta</taxon>
        <taxon>Tracheophyta</taxon>
        <taxon>Spermatophyta</taxon>
        <taxon>Magnoliopsida</taxon>
        <taxon>eudicotyledons</taxon>
        <taxon>Gunneridae</taxon>
        <taxon>Pentapetalae</taxon>
        <taxon>rosids</taxon>
        <taxon>fabids</taxon>
        <taxon>Fabales</taxon>
        <taxon>Fabaceae</taxon>
        <taxon>Papilionoideae</taxon>
        <taxon>50 kb inversion clade</taxon>
        <taxon>dalbergioids sensu lato</taxon>
        <taxon>Dalbergieae</taxon>
        <taxon>Pterocarpus clade</taxon>
        <taxon>Arachis</taxon>
    </lineage>
</organism>
<sequence length="511" mass="55599">MKTGRLPDSKAAKASGECNMKTGSMGVKNSTRKTTRRNHKSSGCEELFDGKENEHFSFKEPVGKCPELPDKDIFLMENRDSPVFHAGQTLASSSKIKLQLFPINKETRVGLQKDGHNPYLELTLKGQKKISSVLKHLEKKWGSSTVAKGDPILFPYNIMENLSNCRRWTINDSGTTAADVYAAVGSPILFRLRYGWFYMHEPRSLGIPFRPIPNAPVVQSGEIERGCIANTETSYEEGDKVEVTTKECKATDMGGEADDVTAQKIDNASAAPPDNQEGVSNSLQQPSLSWIDSLTNVSIGGLLAEASLLGRFDTPEPKSYESNAGKQQSGASQIISDSLTNISIGGLLSEASLQDRFSKSTESNAGKQQSGASQLFSDSLDAFIVAQNSHSSVSRPSAEELRTSILDAEETCHAFPVQKLASTAVDMQTTGSANSLKLPIDKVNNQDGLSQNLLLEKSWTDLLLARSNDDERSLGLSGIKWNESLGPFDFGVPAKKIISGDRFSMDEFVKS</sequence>
<reference evidence="2 3" key="1">
    <citation type="submission" date="2019-01" db="EMBL/GenBank/DDBJ databases">
        <title>Sequencing of cultivated peanut Arachis hypogaea provides insights into genome evolution and oil improvement.</title>
        <authorList>
            <person name="Chen X."/>
        </authorList>
    </citation>
    <scope>NUCLEOTIDE SEQUENCE [LARGE SCALE GENOMIC DNA]</scope>
    <source>
        <strain evidence="3">cv. Fuhuasheng</strain>
        <tissue evidence="2">Leaves</tissue>
    </source>
</reference>
<feature type="compositionally biased region" description="Basic and acidic residues" evidence="1">
    <location>
        <begin position="1"/>
        <end position="11"/>
    </location>
</feature>
<accession>A0A445DSH4</accession>
<dbReference type="InterPro" id="IPR055315">
    <property type="entry name" value="Cramped-like"/>
</dbReference>
<protein>
    <recommendedName>
        <fullName evidence="4">TSL-kinase interacting protein</fullName>
    </recommendedName>
</protein>
<evidence type="ECO:0000313" key="2">
    <source>
        <dbReference type="EMBL" id="RYR66071.1"/>
    </source>
</evidence>
<keyword evidence="3" id="KW-1185">Reference proteome</keyword>
<proteinExistence type="predicted"/>
<dbReference type="GO" id="GO:0007389">
    <property type="term" value="P:pattern specification process"/>
    <property type="evidence" value="ECO:0007669"/>
    <property type="project" value="TreeGrafter"/>
</dbReference>
<evidence type="ECO:0008006" key="4">
    <source>
        <dbReference type="Google" id="ProtNLM"/>
    </source>
</evidence>
<dbReference type="OrthoDB" id="745018at2759"/>
<dbReference type="EMBL" id="SDMP01000003">
    <property type="protein sequence ID" value="RYR66071.1"/>
    <property type="molecule type" value="Genomic_DNA"/>
</dbReference>
<dbReference type="AlphaFoldDB" id="A0A445DSH4"/>
<name>A0A445DSH4_ARAHY</name>
<evidence type="ECO:0000313" key="3">
    <source>
        <dbReference type="Proteomes" id="UP000289738"/>
    </source>
</evidence>
<dbReference type="PANTHER" id="PTHR21677">
    <property type="entry name" value="CRAMPED PROTEIN"/>
    <property type="match status" value="1"/>
</dbReference>
<evidence type="ECO:0000256" key="1">
    <source>
        <dbReference type="SAM" id="MobiDB-lite"/>
    </source>
</evidence>